<evidence type="ECO:0000259" key="1">
    <source>
        <dbReference type="Pfam" id="PF12762"/>
    </source>
</evidence>
<protein>
    <recommendedName>
        <fullName evidence="1">ISXO2-like transposase domain-containing protein</fullName>
    </recommendedName>
</protein>
<evidence type="ECO:0000313" key="3">
    <source>
        <dbReference type="Proteomes" id="UP000075840"/>
    </source>
</evidence>
<dbReference type="EMBL" id="APCN01007658">
    <property type="status" value="NOT_ANNOTATED_CDS"/>
    <property type="molecule type" value="Genomic_DNA"/>
</dbReference>
<dbReference type="Pfam" id="PF12762">
    <property type="entry name" value="DDE_Tnp_IS1595"/>
    <property type="match status" value="1"/>
</dbReference>
<feature type="domain" description="ISXO2-like transposase" evidence="1">
    <location>
        <begin position="51"/>
        <end position="110"/>
    </location>
</feature>
<proteinExistence type="predicted"/>
<keyword evidence="3" id="KW-1185">Reference proteome</keyword>
<dbReference type="InterPro" id="IPR024445">
    <property type="entry name" value="Tnp_ISXO2-like"/>
</dbReference>
<dbReference type="AlphaFoldDB" id="A0A182IEA6"/>
<dbReference type="PANTHER" id="PTHR47163">
    <property type="entry name" value="DDE_TNP_IS1595 DOMAIN-CONTAINING PROTEIN"/>
    <property type="match status" value="1"/>
</dbReference>
<evidence type="ECO:0000313" key="2">
    <source>
        <dbReference type="EnsemblMetazoa" id="AARA011931-PA"/>
    </source>
</evidence>
<organism evidence="2 3">
    <name type="scientific">Anopheles arabiensis</name>
    <name type="common">Mosquito</name>
    <dbReference type="NCBI Taxonomy" id="7173"/>
    <lineage>
        <taxon>Eukaryota</taxon>
        <taxon>Metazoa</taxon>
        <taxon>Ecdysozoa</taxon>
        <taxon>Arthropoda</taxon>
        <taxon>Hexapoda</taxon>
        <taxon>Insecta</taxon>
        <taxon>Pterygota</taxon>
        <taxon>Neoptera</taxon>
        <taxon>Endopterygota</taxon>
        <taxon>Diptera</taxon>
        <taxon>Nematocera</taxon>
        <taxon>Culicoidea</taxon>
        <taxon>Culicidae</taxon>
        <taxon>Anophelinae</taxon>
        <taxon>Anopheles</taxon>
    </lineage>
</organism>
<dbReference type="Proteomes" id="UP000075840">
    <property type="component" value="Unassembled WGS sequence"/>
</dbReference>
<reference evidence="2" key="1">
    <citation type="submission" date="2022-08" db="UniProtKB">
        <authorList>
            <consortium name="EnsemblMetazoa"/>
        </authorList>
    </citation>
    <scope>IDENTIFICATION</scope>
    <source>
        <strain evidence="2">Dongola</strain>
    </source>
</reference>
<dbReference type="InterPro" id="IPR053164">
    <property type="entry name" value="IS1016-like_transposase"/>
</dbReference>
<sequence>TYTDAGGPVAVPVEYQCQRGRSGEAVEIDETKITSRKYNRGQLTRTDKEWLVDDGTTILTDSWGGYVSLAEVGYSHGMVNHSKNFVHPDNKFIHTEKVENLWRWLKDLLKEKGTYRITHLN</sequence>
<dbReference type="VEuPathDB" id="VectorBase:AARA011931"/>
<dbReference type="PANTHER" id="PTHR47163:SF3">
    <property type="entry name" value="PROTEIN CBG18017"/>
    <property type="match status" value="1"/>
</dbReference>
<accession>A0A182IEA6</accession>
<name>A0A182IEA6_ANOAR</name>
<dbReference type="EnsemblMetazoa" id="AARA011931-RA">
    <property type="protein sequence ID" value="AARA011931-PA"/>
    <property type="gene ID" value="AARA011931"/>
</dbReference>